<feature type="compositionally biased region" description="Basic and acidic residues" evidence="5">
    <location>
        <begin position="444"/>
        <end position="453"/>
    </location>
</feature>
<keyword evidence="3" id="KW-1133">Transmembrane helix</keyword>
<comment type="subcellular location">
    <subcellularLocation>
        <location evidence="1">Membrane</location>
        <topology evidence="1">Multi-pass membrane protein</topology>
    </subcellularLocation>
</comment>
<dbReference type="Pfam" id="PF02466">
    <property type="entry name" value="Tim17"/>
    <property type="match status" value="1"/>
</dbReference>
<evidence type="ECO:0000256" key="2">
    <source>
        <dbReference type="ARBA" id="ARBA00022692"/>
    </source>
</evidence>
<keyword evidence="4" id="KW-0472">Membrane</keyword>
<evidence type="ECO:0000256" key="1">
    <source>
        <dbReference type="ARBA" id="ARBA00004141"/>
    </source>
</evidence>
<feature type="region of interest" description="Disordered" evidence="5">
    <location>
        <begin position="410"/>
        <end position="458"/>
    </location>
</feature>
<organism evidence="6 7">
    <name type="scientific">Friedmanniomyces endolithicus</name>
    <dbReference type="NCBI Taxonomy" id="329885"/>
    <lineage>
        <taxon>Eukaryota</taxon>
        <taxon>Fungi</taxon>
        <taxon>Dikarya</taxon>
        <taxon>Ascomycota</taxon>
        <taxon>Pezizomycotina</taxon>
        <taxon>Dothideomycetes</taxon>
        <taxon>Dothideomycetidae</taxon>
        <taxon>Mycosphaerellales</taxon>
        <taxon>Teratosphaeriaceae</taxon>
        <taxon>Friedmanniomyces</taxon>
    </lineage>
</organism>
<dbReference type="GO" id="GO:0005744">
    <property type="term" value="C:TIM23 mitochondrial import inner membrane translocase complex"/>
    <property type="evidence" value="ECO:0007669"/>
    <property type="project" value="TreeGrafter"/>
</dbReference>
<comment type="caution">
    <text evidence="6">The sequence shown here is derived from an EMBL/GenBank/DDBJ whole genome shotgun (WGS) entry which is preliminary data.</text>
</comment>
<accession>A0AAN6JCY6</accession>
<gene>
    <name evidence="6" type="primary">TIM23_1</name>
    <name evidence="6" type="ORF">LTR82_003805</name>
</gene>
<reference evidence="6" key="1">
    <citation type="submission" date="2021-12" db="EMBL/GenBank/DDBJ databases">
        <title>Black yeast isolated from Biological Soil Crust.</title>
        <authorList>
            <person name="Kurbessoian T."/>
        </authorList>
    </citation>
    <scope>NUCLEOTIDE SEQUENCE</scope>
    <source>
        <strain evidence="6">CCFEE 5208</strain>
    </source>
</reference>
<evidence type="ECO:0000256" key="5">
    <source>
        <dbReference type="SAM" id="MobiDB-lite"/>
    </source>
</evidence>
<keyword evidence="2" id="KW-0812">Transmembrane</keyword>
<evidence type="ECO:0000256" key="4">
    <source>
        <dbReference type="ARBA" id="ARBA00023136"/>
    </source>
</evidence>
<evidence type="ECO:0000313" key="7">
    <source>
        <dbReference type="Proteomes" id="UP001168146"/>
    </source>
</evidence>
<proteinExistence type="predicted"/>
<evidence type="ECO:0000256" key="3">
    <source>
        <dbReference type="ARBA" id="ARBA00022989"/>
    </source>
</evidence>
<dbReference type="Proteomes" id="UP001168146">
    <property type="component" value="Unassembled WGS sequence"/>
</dbReference>
<dbReference type="AlphaFoldDB" id="A0AAN6JCY6"/>
<evidence type="ECO:0000313" key="6">
    <source>
        <dbReference type="EMBL" id="KAK0325521.1"/>
    </source>
</evidence>
<name>A0AAN6JCY6_9PEZI</name>
<dbReference type="EMBL" id="JASUXU010000007">
    <property type="protein sequence ID" value="KAK0325521.1"/>
    <property type="molecule type" value="Genomic_DNA"/>
</dbReference>
<dbReference type="PANTHER" id="PTHR15371">
    <property type="entry name" value="TIM23"/>
    <property type="match status" value="1"/>
</dbReference>
<protein>
    <submittedName>
        <fullName evidence="6">Mitochondrial import inner membrane translocase subunit tim23</fullName>
    </submittedName>
</protein>
<feature type="compositionally biased region" description="Low complexity" evidence="5">
    <location>
        <begin position="10"/>
        <end position="21"/>
    </location>
</feature>
<dbReference type="GO" id="GO:0008320">
    <property type="term" value="F:protein transmembrane transporter activity"/>
    <property type="evidence" value="ECO:0007669"/>
    <property type="project" value="TreeGrafter"/>
</dbReference>
<feature type="region of interest" description="Disordered" evidence="5">
    <location>
        <begin position="1"/>
        <end position="30"/>
    </location>
</feature>
<dbReference type="InterPro" id="IPR045238">
    <property type="entry name" value="Tim23-like"/>
</dbReference>
<dbReference type="PANTHER" id="PTHR15371:SF0">
    <property type="entry name" value="SD19278P"/>
    <property type="match status" value="1"/>
</dbReference>
<dbReference type="GO" id="GO:0030150">
    <property type="term" value="P:protein import into mitochondrial matrix"/>
    <property type="evidence" value="ECO:0007669"/>
    <property type="project" value="TreeGrafter"/>
</dbReference>
<sequence>MGVWDAFTGKKSQPASASPSSETIHDSAPTTVTFNTDDVSSFMTSPAAYDPAALHPLAGLNQDTLDYLTLDDSALSDLPGSRSILPSRGWSDDLCYGTGVTYLTALSLGGAWGLAEGLNRLPSTAPPKLRLNSALNAITRRGPFLGNSAGVVAMMYSGINSTIGYYRGKHDAFNSVAAGTLSGMVFRSTRGVRPMLISGTIVGSIAGIMSDKTVAESVKDVVEGMENHSAIRTVSSALQQPQALVEHTGTVNLPDTRPGDPATTAAVSDAWQLAQVRVEIWRRTQAYSADEAYTWPATRIPEAERLAQAEIDTLGERVRAYDARGDRRAVEALLSGAQQAAAARVQTFRAASTAAAASGPVHNAVAVSDARQETEARVRDLRQRTGALVDRGQQRAVDAGVPGARQLSEAYAPASRRVRSGAVSPENAAARGDVSGSQLTLRAPAEDPPKRDSVTAVPEARAAVSGIPAVRRPVRARALHFAVRPNMLPPWMEDPVNADMTVPRELVVGTPNREGTDSNGAIDTFLLHRRQGPVPYFTAPQRRNWESQRGTDLRVGMWRREQGIVWPPVVRQMDFEVDHEEDAWQEVLREHREVQGHQDRPAKRPRR</sequence>